<evidence type="ECO:0000313" key="3">
    <source>
        <dbReference type="Proteomes" id="UP001403385"/>
    </source>
</evidence>
<accession>A0AAW9SK94</accession>
<keyword evidence="1" id="KW-0732">Signal</keyword>
<evidence type="ECO:0008006" key="4">
    <source>
        <dbReference type="Google" id="ProtNLM"/>
    </source>
</evidence>
<keyword evidence="3" id="KW-1185">Reference proteome</keyword>
<gene>
    <name evidence="2" type="ORF">AAG747_25310</name>
</gene>
<reference evidence="2 3" key="1">
    <citation type="submission" date="2024-04" db="EMBL/GenBank/DDBJ databases">
        <title>Novel genus in family Flammeovirgaceae.</title>
        <authorList>
            <person name="Nguyen T.H."/>
            <person name="Vuong T.Q."/>
            <person name="Le H."/>
            <person name="Kim S.-G."/>
        </authorList>
    </citation>
    <scope>NUCLEOTIDE SEQUENCE [LARGE SCALE GENOMIC DNA]</scope>
    <source>
        <strain evidence="2 3">JCM 23209</strain>
    </source>
</reference>
<sequence length="1702" mass="191790">MIIRNTRWLRAIAVFCLFTLLTNLAAPTVAWALTAGPTAPEATSFEPVDTTDMVNLATGDFTYNIPLLEVPGPEGGYPLSLSYHSGIMPDEEASWVGLGWTLNPGSITRTINGYPDDHHNATQTDRFYWEGGERDTYTIGISVGAIHGPKFTAGVQYSEDTFQGKGIGGYLGVSVSVGKYAGVGGRIGVSPYGSTYASVNIREKYLNEKFSKATGGQLPIDIGANVGVSTNFESISASAGVGVSTGMLGQTVSLVGMSISSSGKGSISMMGTSINRINNSKINKISSSSSGFNVEIPVLPVVSITLGHRHERYWIDESEDIATNGVLYYPNNDEGSNINFDETAFDSYDLFDPAYVLAKPEKELGGTYPAYDQYNVNGQGIGGSIKPYLYAQYLTRQNIKDGDTYTVKHYHNSSLRSSSQKTDFRFVNDFSNKIRYNTSWDVEYNEDPNTLTPLSLNGSALEPETGEFVDYVLPGSQSINWFTNKEILNGLAKSQGFINCTAPGFVRPDDDQIGGIMITNTSGVTYHYALPVYAFGEYSKSENTTSTVESYNELRKPEKYAYTWYLTAVTGVDYVDRDLSGEMKGKVNEGDWGYWVSFEYGKWAENYRWRSPAEGFHMDIDNKFQFFSFGKKEIYYLDAIKTQTHTALFVKSSRKDGKSIISQDNGRFRGEGYEREYIGHHPITGHIEKLTPLKPISLLKLDHVYLLKNDVLKSLTANEELRDKNTVYNNIVSGISKFRYYSKDFDRTEDQGEYQEQIHFGKNILDDNDLVNIKEDLNKGCIRRIDLLTDYSLCSETPNTFYSASDKQNNYNEDEKGDGKLTLKSLQFRGQEAIATIPAMHFEYGDNPKYKKDAYDLWNMYKSDYRDTGNENLDRTVTKTSSQHVDAWSLSEVFTSLGAKVEVTYESDSYSKSILHSNHPLNIDSFEKLSGDRVKVLLSNTSNYQLNEFFVLNEEVDIFYAYNVWELIYSSDLENPPQENIYDRASRISGLIKEIGSNYLEIESPSLVHWLFFDYVREGEREVRHTPRGGNISSRNLKKTLGGGLRVKKISITEPITERKYITSYDYTIPGSGISSGVTSYEPGIFDLINNNVSYIEEYKKLLYESFSNLLINSREVPPPNVMYEYVTVKDYVVYDGQEEILPQYIEYNFEVFEEGMLHYIADITKTHATGKTNELGSGFVQSKNISLKNYTSRVGQLNRVVYYNKNHEKVSETRNEYLHDQVLINKEDYVGGAKNVNYLNDWADEYDNHLSVYANQGVIEEVFGNIKLVQRGTTNSSIYDIRGVISRREEYPAIQTGITQINYQTGVKTTSRTLAFDMYAGTPTKTLTTDGYGNQFLSVTKHAYKDYPEMGVKIPGQNRKNMLSQTSASYTFKGASEDWNQLIGASIQTWNKQWQYRDLDGSLVTNHPDIWRKHRTYTWQSNEVNPDGTYIGVTAFDAWNAGTEPNNPHWQKNSEITLFDRYSHALEAKDLNGNYAASKMGDKESMVYASASNARYTEFAYSGAEDVANTQGYFGGEVHKGGGQIVEDAAIAHTGEYHLSVPAGSKGFVFKLSDPDVTRTYRLSVWTNQLQGRLYYSTDGGQTLQKSPAPVSTKKSGNWYLLNYDIQLEPSVTSLEVGCFAEGVAVGFDDFRFHPIDASMQSFVYDPITGQVTYILNPHNLYTRFEYDAAGRLKRTYQESLKYQGEKKVSEHDYHYAREQE</sequence>
<feature type="chain" id="PRO_5043993091" description="RHS repeat-associated core domain-containing protein" evidence="1">
    <location>
        <begin position="26"/>
        <end position="1702"/>
    </location>
</feature>
<protein>
    <recommendedName>
        <fullName evidence="4">RHS repeat-associated core domain-containing protein</fullName>
    </recommendedName>
</protein>
<organism evidence="2 3">
    <name type="scientific">Rapidithrix thailandica</name>
    <dbReference type="NCBI Taxonomy" id="413964"/>
    <lineage>
        <taxon>Bacteria</taxon>
        <taxon>Pseudomonadati</taxon>
        <taxon>Bacteroidota</taxon>
        <taxon>Cytophagia</taxon>
        <taxon>Cytophagales</taxon>
        <taxon>Flammeovirgaceae</taxon>
        <taxon>Rapidithrix</taxon>
    </lineage>
</organism>
<proteinExistence type="predicted"/>
<comment type="caution">
    <text evidence="2">The sequence shown here is derived from an EMBL/GenBank/DDBJ whole genome shotgun (WGS) entry which is preliminary data.</text>
</comment>
<dbReference type="EMBL" id="JBDKWZ010000021">
    <property type="protein sequence ID" value="MEN7551261.1"/>
    <property type="molecule type" value="Genomic_DNA"/>
</dbReference>
<feature type="signal peptide" evidence="1">
    <location>
        <begin position="1"/>
        <end position="25"/>
    </location>
</feature>
<evidence type="ECO:0000313" key="2">
    <source>
        <dbReference type="EMBL" id="MEN7551261.1"/>
    </source>
</evidence>
<dbReference type="RefSeq" id="WP_346824042.1">
    <property type="nucleotide sequence ID" value="NZ_JBDKWZ010000021.1"/>
</dbReference>
<evidence type="ECO:0000256" key="1">
    <source>
        <dbReference type="SAM" id="SignalP"/>
    </source>
</evidence>
<dbReference type="Proteomes" id="UP001403385">
    <property type="component" value="Unassembled WGS sequence"/>
</dbReference>
<name>A0AAW9SK94_9BACT</name>